<evidence type="ECO:0000313" key="2">
    <source>
        <dbReference type="EMBL" id="RTH28409.1"/>
    </source>
</evidence>
<comment type="caution">
    <text evidence="2">The sequence shown here is derived from an EMBL/GenBank/DDBJ whole genome shotgun (WGS) entry which is preliminary data.</text>
</comment>
<dbReference type="EMBL" id="PELY01000024">
    <property type="protein sequence ID" value="RTH28409.1"/>
    <property type="molecule type" value="Genomic_DNA"/>
</dbReference>
<proteinExistence type="predicted"/>
<feature type="transmembrane region" description="Helical" evidence="1">
    <location>
        <begin position="46"/>
        <end position="63"/>
    </location>
</feature>
<dbReference type="AlphaFoldDB" id="A0A430S3K7"/>
<gene>
    <name evidence="2" type="ORF">CSW38_01130</name>
</gene>
<name>A0A430S3K7_THESC</name>
<protein>
    <submittedName>
        <fullName evidence="2">Uncharacterized protein</fullName>
    </submittedName>
</protein>
<evidence type="ECO:0000256" key="1">
    <source>
        <dbReference type="SAM" id="Phobius"/>
    </source>
</evidence>
<feature type="transmembrane region" description="Helical" evidence="1">
    <location>
        <begin position="20"/>
        <end position="40"/>
    </location>
</feature>
<keyword evidence="1" id="KW-0812">Transmembrane</keyword>
<evidence type="ECO:0000313" key="3">
    <source>
        <dbReference type="Proteomes" id="UP000287306"/>
    </source>
</evidence>
<organism evidence="2 3">
    <name type="scientific">Thermus scotoductus</name>
    <dbReference type="NCBI Taxonomy" id="37636"/>
    <lineage>
        <taxon>Bacteria</taxon>
        <taxon>Thermotogati</taxon>
        <taxon>Deinococcota</taxon>
        <taxon>Deinococci</taxon>
        <taxon>Thermales</taxon>
        <taxon>Thermaceae</taxon>
        <taxon>Thermus</taxon>
    </lineage>
</organism>
<reference evidence="2 3" key="1">
    <citation type="journal article" date="2019" name="Extremophiles">
        <title>Biogeography of thermophiles and predominance of Thermus scotoductus in domestic water heaters.</title>
        <authorList>
            <person name="Wilpiszeski R.L."/>
            <person name="Zhang Z."/>
            <person name="House C.H."/>
        </authorList>
    </citation>
    <scope>NUCLEOTIDE SEQUENCE [LARGE SCALE GENOMIC DNA]</scope>
    <source>
        <strain evidence="2 3">25_S25</strain>
    </source>
</reference>
<keyword evidence="1" id="KW-1133">Transmembrane helix</keyword>
<sequence length="89" mass="10128">MLATLRGKAVKLLRRIWSALILPFLLAFFSNILLGIALWLPLLWPLFPLLGLLNVLGLGPKFYQWLANNRIIVPNGRMCEEGLCDLQKK</sequence>
<keyword evidence="1" id="KW-0472">Membrane</keyword>
<dbReference type="Proteomes" id="UP000287306">
    <property type="component" value="Unassembled WGS sequence"/>
</dbReference>
<accession>A0A430S3K7</accession>